<dbReference type="Gene3D" id="1.10.3720.10">
    <property type="entry name" value="MetI-like"/>
    <property type="match status" value="1"/>
</dbReference>
<dbReference type="CDD" id="cd06261">
    <property type="entry name" value="TM_PBP2"/>
    <property type="match status" value="1"/>
</dbReference>
<keyword evidence="4 7" id="KW-0812">Transmembrane</keyword>
<name>A0A7I8DIB8_9FIRM</name>
<feature type="compositionally biased region" description="Basic and acidic residues" evidence="8">
    <location>
        <begin position="1"/>
        <end position="38"/>
    </location>
</feature>
<evidence type="ECO:0000313" key="11">
    <source>
        <dbReference type="Proteomes" id="UP000515703"/>
    </source>
</evidence>
<feature type="domain" description="ABC transmembrane type-1" evidence="9">
    <location>
        <begin position="93"/>
        <end position="277"/>
    </location>
</feature>
<sequence>MMRESADKMSENKNENSNKRRQEKSKQQKEKSKQQKEKSKQRKSRVMELLWGLLSFLLLWEILYLTLKNHTIPSPYLTFLYLPKVWGKLGYHLAGSLLRVGAAILISLCLGIPAGIALSTSSRLRKLFSPFVYFIYPIPKVAFLPVFMLLFGLGNLSKILLVIWIIVFQIILSIRDGADQIPKLYYKAMAGYQATLSDTLRYLIMPAILPYIFSSLRISLGISLASLFFAENYATKYGIGYFILSAWTKMNYKEMFCGILALGLLGILLFILLDFLEKTFVPWSDKQSY</sequence>
<dbReference type="AlphaFoldDB" id="A0A7I8DIB8"/>
<keyword evidence="6 7" id="KW-0472">Membrane</keyword>
<evidence type="ECO:0000256" key="6">
    <source>
        <dbReference type="ARBA" id="ARBA00023136"/>
    </source>
</evidence>
<dbReference type="EMBL" id="AP023368">
    <property type="protein sequence ID" value="BCJ98238.1"/>
    <property type="molecule type" value="Genomic_DNA"/>
</dbReference>
<dbReference type="GO" id="GO:0055085">
    <property type="term" value="P:transmembrane transport"/>
    <property type="evidence" value="ECO:0007669"/>
    <property type="project" value="InterPro"/>
</dbReference>
<dbReference type="PANTHER" id="PTHR30151">
    <property type="entry name" value="ALKANE SULFONATE ABC TRANSPORTER-RELATED, MEMBRANE SUBUNIT"/>
    <property type="match status" value="1"/>
</dbReference>
<evidence type="ECO:0000313" key="10">
    <source>
        <dbReference type="EMBL" id="BCJ98238.1"/>
    </source>
</evidence>
<feature type="transmembrane region" description="Helical" evidence="7">
    <location>
        <begin position="159"/>
        <end position="178"/>
    </location>
</feature>
<dbReference type="PANTHER" id="PTHR30151:SF0">
    <property type="entry name" value="ABC TRANSPORTER PERMEASE PROTEIN MJ0413-RELATED"/>
    <property type="match status" value="1"/>
</dbReference>
<keyword evidence="2 7" id="KW-0813">Transport</keyword>
<organism evidence="10 11">
    <name type="scientific">Anaerocolumna chitinilytica</name>
    <dbReference type="NCBI Taxonomy" id="1727145"/>
    <lineage>
        <taxon>Bacteria</taxon>
        <taxon>Bacillati</taxon>
        <taxon>Bacillota</taxon>
        <taxon>Clostridia</taxon>
        <taxon>Lachnospirales</taxon>
        <taxon>Lachnospiraceae</taxon>
        <taxon>Anaerocolumna</taxon>
    </lineage>
</organism>
<feature type="transmembrane region" description="Helical" evidence="7">
    <location>
        <begin position="97"/>
        <end position="119"/>
    </location>
</feature>
<gene>
    <name evidence="10" type="ORF">bsdcttw_12790</name>
</gene>
<evidence type="ECO:0000256" key="8">
    <source>
        <dbReference type="SAM" id="MobiDB-lite"/>
    </source>
</evidence>
<dbReference type="InterPro" id="IPR035906">
    <property type="entry name" value="MetI-like_sf"/>
</dbReference>
<comment type="similarity">
    <text evidence="7">Belongs to the binding-protein-dependent transport system permease family.</text>
</comment>
<feature type="transmembrane region" description="Helical" evidence="7">
    <location>
        <begin position="131"/>
        <end position="153"/>
    </location>
</feature>
<reference evidence="10 11" key="2">
    <citation type="submission" date="2020-08" db="EMBL/GenBank/DDBJ databases">
        <authorList>
            <person name="Ueki A."/>
            <person name="Tonouchi A."/>
        </authorList>
    </citation>
    <scope>NUCLEOTIDE SEQUENCE [LARGE SCALE GENOMIC DNA]</scope>
    <source>
        <strain evidence="10 11">CTTW</strain>
    </source>
</reference>
<evidence type="ECO:0000256" key="3">
    <source>
        <dbReference type="ARBA" id="ARBA00022475"/>
    </source>
</evidence>
<keyword evidence="3" id="KW-1003">Cell membrane</keyword>
<evidence type="ECO:0000256" key="7">
    <source>
        <dbReference type="RuleBase" id="RU363032"/>
    </source>
</evidence>
<dbReference type="SUPFAM" id="SSF161098">
    <property type="entry name" value="MetI-like"/>
    <property type="match status" value="1"/>
</dbReference>
<feature type="region of interest" description="Disordered" evidence="8">
    <location>
        <begin position="1"/>
        <end position="41"/>
    </location>
</feature>
<dbReference type="Pfam" id="PF00528">
    <property type="entry name" value="BPD_transp_1"/>
    <property type="match status" value="1"/>
</dbReference>
<reference evidence="10 11" key="1">
    <citation type="submission" date="2020-08" db="EMBL/GenBank/DDBJ databases">
        <title>Draft genome sequencing of an Anaerocolumna strain isolated from anoxic soil subjected to BSD treatment.</title>
        <authorList>
            <person name="Uek A."/>
            <person name="Tonouchi A."/>
        </authorList>
    </citation>
    <scope>NUCLEOTIDE SEQUENCE [LARGE SCALE GENOMIC DNA]</scope>
    <source>
        <strain evidence="10 11">CTTW</strain>
    </source>
</reference>
<dbReference type="GO" id="GO:0005886">
    <property type="term" value="C:plasma membrane"/>
    <property type="evidence" value="ECO:0007669"/>
    <property type="project" value="UniProtKB-SubCell"/>
</dbReference>
<feature type="transmembrane region" description="Helical" evidence="7">
    <location>
        <begin position="224"/>
        <end position="244"/>
    </location>
</feature>
<dbReference type="Proteomes" id="UP000515703">
    <property type="component" value="Chromosome"/>
</dbReference>
<evidence type="ECO:0000256" key="1">
    <source>
        <dbReference type="ARBA" id="ARBA00004651"/>
    </source>
</evidence>
<feature type="transmembrane region" description="Helical" evidence="7">
    <location>
        <begin position="256"/>
        <end position="276"/>
    </location>
</feature>
<accession>A0A7I8DIB8</accession>
<evidence type="ECO:0000256" key="4">
    <source>
        <dbReference type="ARBA" id="ARBA00022692"/>
    </source>
</evidence>
<dbReference type="InterPro" id="IPR000515">
    <property type="entry name" value="MetI-like"/>
</dbReference>
<comment type="subcellular location">
    <subcellularLocation>
        <location evidence="1 7">Cell membrane</location>
        <topology evidence="1 7">Multi-pass membrane protein</topology>
    </subcellularLocation>
</comment>
<dbReference type="PROSITE" id="PS50928">
    <property type="entry name" value="ABC_TM1"/>
    <property type="match status" value="1"/>
</dbReference>
<evidence type="ECO:0000256" key="2">
    <source>
        <dbReference type="ARBA" id="ARBA00022448"/>
    </source>
</evidence>
<keyword evidence="11" id="KW-1185">Reference proteome</keyword>
<keyword evidence="5 7" id="KW-1133">Transmembrane helix</keyword>
<protein>
    <submittedName>
        <fullName evidence="10">ABC transporter permease</fullName>
    </submittedName>
</protein>
<dbReference type="RefSeq" id="WP_225903805.1">
    <property type="nucleotide sequence ID" value="NZ_AP023368.1"/>
</dbReference>
<feature type="transmembrane region" description="Helical" evidence="7">
    <location>
        <begin position="199"/>
        <end position="218"/>
    </location>
</feature>
<evidence type="ECO:0000259" key="9">
    <source>
        <dbReference type="PROSITE" id="PS50928"/>
    </source>
</evidence>
<proteinExistence type="inferred from homology"/>
<dbReference type="KEGG" id="acht:bsdcttw_12790"/>
<evidence type="ECO:0000256" key="5">
    <source>
        <dbReference type="ARBA" id="ARBA00022989"/>
    </source>
</evidence>
<feature type="transmembrane region" description="Helical" evidence="7">
    <location>
        <begin position="46"/>
        <end position="67"/>
    </location>
</feature>